<dbReference type="RefSeq" id="XP_066075792.1">
    <property type="nucleotide sequence ID" value="XM_066219695.1"/>
</dbReference>
<evidence type="ECO:0008006" key="4">
    <source>
        <dbReference type="Google" id="ProtNLM"/>
    </source>
</evidence>
<dbReference type="EMBL" id="CP144102">
    <property type="protein sequence ID" value="WWC89029.1"/>
    <property type="molecule type" value="Genomic_DNA"/>
</dbReference>
<feature type="signal peptide" evidence="1">
    <location>
        <begin position="1"/>
        <end position="18"/>
    </location>
</feature>
<dbReference type="SUPFAM" id="SSF50370">
    <property type="entry name" value="Ricin B-like lectins"/>
    <property type="match status" value="1"/>
</dbReference>
<reference evidence="2 3" key="1">
    <citation type="submission" date="2024-01" db="EMBL/GenBank/DDBJ databases">
        <title>Comparative genomics of Cryptococcus and Kwoniella reveals pathogenesis evolution and contrasting modes of karyotype evolution via chromosome fusion or intercentromeric recombination.</title>
        <authorList>
            <person name="Coelho M.A."/>
            <person name="David-Palma M."/>
            <person name="Shea T."/>
            <person name="Bowers K."/>
            <person name="McGinley-Smith S."/>
            <person name="Mohammad A.W."/>
            <person name="Gnirke A."/>
            <person name="Yurkov A.M."/>
            <person name="Nowrousian M."/>
            <person name="Sun S."/>
            <person name="Cuomo C.A."/>
            <person name="Heitman J."/>
        </authorList>
    </citation>
    <scope>NUCLEOTIDE SEQUENCE [LARGE SCALE GENOMIC DNA]</scope>
    <source>
        <strain evidence="2 3">CBS 6074</strain>
    </source>
</reference>
<dbReference type="Proteomes" id="UP001355207">
    <property type="component" value="Chromosome 5"/>
</dbReference>
<accession>A0AAX4JVU2</accession>
<evidence type="ECO:0000313" key="2">
    <source>
        <dbReference type="EMBL" id="WWC89029.1"/>
    </source>
</evidence>
<proteinExistence type="predicted"/>
<evidence type="ECO:0000256" key="1">
    <source>
        <dbReference type="SAM" id="SignalP"/>
    </source>
</evidence>
<dbReference type="Gene3D" id="2.80.10.50">
    <property type="match status" value="1"/>
</dbReference>
<evidence type="ECO:0000313" key="3">
    <source>
        <dbReference type="Proteomes" id="UP001355207"/>
    </source>
</evidence>
<keyword evidence="1" id="KW-0732">Signal</keyword>
<protein>
    <recommendedName>
        <fullName evidence="4">Ricin B lectin domain-containing protein</fullName>
    </recommendedName>
</protein>
<dbReference type="InterPro" id="IPR035992">
    <property type="entry name" value="Ricin_B-like_lectins"/>
</dbReference>
<organism evidence="2 3">
    <name type="scientific">Kwoniella dendrophila CBS 6074</name>
    <dbReference type="NCBI Taxonomy" id="1295534"/>
    <lineage>
        <taxon>Eukaryota</taxon>
        <taxon>Fungi</taxon>
        <taxon>Dikarya</taxon>
        <taxon>Basidiomycota</taxon>
        <taxon>Agaricomycotina</taxon>
        <taxon>Tremellomycetes</taxon>
        <taxon>Tremellales</taxon>
        <taxon>Cryptococcaceae</taxon>
        <taxon>Kwoniella</taxon>
    </lineage>
</organism>
<name>A0AAX4JVU2_9TREE</name>
<keyword evidence="3" id="KW-1185">Reference proteome</keyword>
<dbReference type="GeneID" id="91094617"/>
<sequence length="166" mass="18520">MYAQSILAILPFLASINAISLTSRQSEDKQQVKFHPKSDSNLCLTVIGATIDEGSQVHLGKDGSTDGTGLTLEKCKIKDKDTDYPRRHLWELNSENLHISNHIYSSYGDDVNGVSDGKKEATKCLDVKSDSQPMASGPFGIDKQLHLWECTENNDNQAWFWTKAFQ</sequence>
<gene>
    <name evidence="2" type="ORF">L201_003947</name>
</gene>
<dbReference type="AlphaFoldDB" id="A0AAX4JVU2"/>
<feature type="chain" id="PRO_5043321082" description="Ricin B lectin domain-containing protein" evidence="1">
    <location>
        <begin position="19"/>
        <end position="166"/>
    </location>
</feature>
<dbReference type="PROSITE" id="PS50231">
    <property type="entry name" value="RICIN_B_LECTIN"/>
    <property type="match status" value="1"/>
</dbReference>